<dbReference type="RefSeq" id="WP_119805227.1">
    <property type="nucleotide sequence ID" value="NZ_QYYG01000009.1"/>
</dbReference>
<evidence type="ECO:0000313" key="16">
    <source>
        <dbReference type="EMBL" id="RJF53498.1"/>
    </source>
</evidence>
<dbReference type="PANTHER" id="PTHR11712">
    <property type="entry name" value="POLYKETIDE SYNTHASE-RELATED"/>
    <property type="match status" value="1"/>
</dbReference>
<comment type="caution">
    <text evidence="16">The sequence shown here is derived from an EMBL/GenBank/DDBJ whole genome shotgun (WGS) entry which is preliminary data.</text>
</comment>
<evidence type="ECO:0000256" key="5">
    <source>
        <dbReference type="ARBA" id="ARBA00022475"/>
    </source>
</evidence>
<keyword evidence="5" id="KW-1003">Cell membrane</keyword>
<evidence type="ECO:0000256" key="6">
    <source>
        <dbReference type="ARBA" id="ARBA00022519"/>
    </source>
</evidence>
<evidence type="ECO:0000256" key="8">
    <source>
        <dbReference type="ARBA" id="ARBA00022692"/>
    </source>
</evidence>
<comment type="function">
    <text evidence="11">Proposed to synthesize NOD factor fatty acyl chain. Involved in the synthesis of a highly unsaturated fatty acid moiety, which forms part of a lipo-oligosaccharide that is responsible for host specificity.</text>
</comment>
<dbReference type="EMBL" id="QYYG01000009">
    <property type="protein sequence ID" value="RJF53498.1"/>
    <property type="molecule type" value="Genomic_DNA"/>
</dbReference>
<evidence type="ECO:0000256" key="2">
    <source>
        <dbReference type="ARBA" id="ARBA00005194"/>
    </source>
</evidence>
<keyword evidence="6" id="KW-0997">Cell inner membrane</keyword>
<dbReference type="PANTHER" id="PTHR11712:SF352">
    <property type="entry name" value="3-OXOACYL-[ACYL-CARRIER-PROTEIN] SYNTHASE"/>
    <property type="match status" value="1"/>
</dbReference>
<dbReference type="AlphaFoldDB" id="A0AA93BUR4"/>
<accession>A0AA93BUR4</accession>
<evidence type="ECO:0000256" key="13">
    <source>
        <dbReference type="ARBA" id="ARBA00041756"/>
    </source>
</evidence>
<dbReference type="InterPro" id="IPR000794">
    <property type="entry name" value="Beta-ketoacyl_synthase"/>
</dbReference>
<dbReference type="PROSITE" id="PS52004">
    <property type="entry name" value="KS3_2"/>
    <property type="match status" value="1"/>
</dbReference>
<keyword evidence="9" id="KW-1133">Transmembrane helix</keyword>
<organism evidence="16 17">
    <name type="scientific">Serratia inhibens</name>
    <dbReference type="NCBI Taxonomy" id="2338073"/>
    <lineage>
        <taxon>Bacteria</taxon>
        <taxon>Pseudomonadati</taxon>
        <taxon>Pseudomonadota</taxon>
        <taxon>Gammaproteobacteria</taxon>
        <taxon>Enterobacterales</taxon>
        <taxon>Yersiniaceae</taxon>
        <taxon>Serratia</taxon>
    </lineage>
</organism>
<dbReference type="GO" id="GO:0004315">
    <property type="term" value="F:3-oxoacyl-[acyl-carrier-protein] synthase activity"/>
    <property type="evidence" value="ECO:0007669"/>
    <property type="project" value="InterPro"/>
</dbReference>
<dbReference type="InterPro" id="IPR018201">
    <property type="entry name" value="Ketoacyl_synth_AS"/>
</dbReference>
<sequence length="426" mass="45973">MDKEIYPKRVVVTGYGAVTALGMNAQQNWQAIMEYRLAYRYQDKSAAGIRSRFFALMDQEPPLDGISPSTRRRLPRFARLALAAATEAVEMAFSSSSVGPAHFYPSLDCGVIIGSGWGGQDEILLNNADYLRSGLGQLFGAFHSMPNIATAICSQRWLLRGYQNSPAAACATGSIAIGDAFEVIRSGRASVMLAGAAESLSGNGTLWNIDVLRVLAQEQHDITKASCPFSRDRNGFVLAEGAAVLCLEERDAALARGAAILGEIKGYGNCSDAFDLTVPAEDKQARVKSICQALDQAGLRNHEVDYINAHGTSTLLNDLNETEAIKLALGQDAYHTPLSSTKSYTGHLIAASGSFESIICLLALQQQIMPATCHLNEADPACDLDYIREGHRHGRLRNVMNLSFGFGGANAVLVFGKHDHDIEDKE</sequence>
<reference evidence="16 17" key="1">
    <citation type="submission" date="2018-09" db="EMBL/GenBank/DDBJ databases">
        <title>Draft genome of a novel serratia sp. strain with antifungal activity.</title>
        <authorList>
            <person name="Dichmann S.I."/>
            <person name="Park B.P."/>
            <person name="Pathiraja D."/>
            <person name="Choi I.-G."/>
            <person name="Stougaard P."/>
            <person name="Hennessy R.C."/>
        </authorList>
    </citation>
    <scope>NUCLEOTIDE SEQUENCE [LARGE SCALE GENOMIC DNA]</scope>
    <source>
        <strain evidence="16 17">S40</strain>
    </source>
</reference>
<evidence type="ECO:0000256" key="11">
    <source>
        <dbReference type="ARBA" id="ARBA00037576"/>
    </source>
</evidence>
<evidence type="ECO:0000256" key="4">
    <source>
        <dbReference type="ARBA" id="ARBA00022458"/>
    </source>
</evidence>
<dbReference type="InterPro" id="IPR014030">
    <property type="entry name" value="Ketoacyl_synth_N"/>
</dbReference>
<evidence type="ECO:0000259" key="15">
    <source>
        <dbReference type="PROSITE" id="PS52004"/>
    </source>
</evidence>
<dbReference type="Gene3D" id="3.40.47.10">
    <property type="match status" value="1"/>
</dbReference>
<comment type="subcellular location">
    <subcellularLocation>
        <location evidence="1">Cell inner membrane</location>
    </subcellularLocation>
</comment>
<evidence type="ECO:0000256" key="1">
    <source>
        <dbReference type="ARBA" id="ARBA00004533"/>
    </source>
</evidence>
<keyword evidence="8" id="KW-0812">Transmembrane</keyword>
<dbReference type="Proteomes" id="UP000284338">
    <property type="component" value="Unassembled WGS sequence"/>
</dbReference>
<evidence type="ECO:0000256" key="14">
    <source>
        <dbReference type="RuleBase" id="RU003694"/>
    </source>
</evidence>
<dbReference type="GO" id="GO:0005886">
    <property type="term" value="C:plasma membrane"/>
    <property type="evidence" value="ECO:0007669"/>
    <property type="project" value="UniProtKB-SubCell"/>
</dbReference>
<dbReference type="PROSITE" id="PS00606">
    <property type="entry name" value="KS3_1"/>
    <property type="match status" value="1"/>
</dbReference>
<name>A0AA93BUR4_9GAMM</name>
<evidence type="ECO:0000313" key="17">
    <source>
        <dbReference type="Proteomes" id="UP000284338"/>
    </source>
</evidence>
<evidence type="ECO:0000256" key="7">
    <source>
        <dbReference type="ARBA" id="ARBA00022679"/>
    </source>
</evidence>
<keyword evidence="10" id="KW-0472">Membrane</keyword>
<gene>
    <name evidence="16" type="ORF">D4100_21645</name>
</gene>
<dbReference type="InterPro" id="IPR014031">
    <property type="entry name" value="Ketoacyl_synth_C"/>
</dbReference>
<dbReference type="InterPro" id="IPR020841">
    <property type="entry name" value="PKS_Beta-ketoAc_synthase_dom"/>
</dbReference>
<dbReference type="CDD" id="cd00834">
    <property type="entry name" value="KAS_I_II"/>
    <property type="match status" value="1"/>
</dbReference>
<keyword evidence="4" id="KW-0536">Nodulation</keyword>
<dbReference type="InterPro" id="IPR016039">
    <property type="entry name" value="Thiolase-like"/>
</dbReference>
<dbReference type="Pfam" id="PF02801">
    <property type="entry name" value="Ketoacyl-synt_C"/>
    <property type="match status" value="1"/>
</dbReference>
<evidence type="ECO:0000256" key="12">
    <source>
        <dbReference type="ARBA" id="ARBA00039445"/>
    </source>
</evidence>
<protein>
    <recommendedName>
        <fullName evidence="12">Nodulation protein E</fullName>
    </recommendedName>
    <alternativeName>
        <fullName evidence="13">Host-specificity of nodulation protein B</fullName>
    </alternativeName>
</protein>
<keyword evidence="7 14" id="KW-0808">Transferase</keyword>
<proteinExistence type="inferred from homology"/>
<dbReference type="GO" id="GO:0006633">
    <property type="term" value="P:fatty acid biosynthetic process"/>
    <property type="evidence" value="ECO:0007669"/>
    <property type="project" value="InterPro"/>
</dbReference>
<evidence type="ECO:0000256" key="3">
    <source>
        <dbReference type="ARBA" id="ARBA00008467"/>
    </source>
</evidence>
<dbReference type="SMART" id="SM00825">
    <property type="entry name" value="PKS_KS"/>
    <property type="match status" value="1"/>
</dbReference>
<evidence type="ECO:0000256" key="9">
    <source>
        <dbReference type="ARBA" id="ARBA00022989"/>
    </source>
</evidence>
<dbReference type="Pfam" id="PF00109">
    <property type="entry name" value="ketoacyl-synt"/>
    <property type="match status" value="1"/>
</dbReference>
<comment type="similarity">
    <text evidence="3 14">Belongs to the thiolase-like superfamily. Beta-ketoacyl-ACP synthases family.</text>
</comment>
<dbReference type="SUPFAM" id="SSF53901">
    <property type="entry name" value="Thiolase-like"/>
    <property type="match status" value="2"/>
</dbReference>
<comment type="pathway">
    <text evidence="2">Lipid metabolism; fatty acid biosynthesis.</text>
</comment>
<keyword evidence="17" id="KW-1185">Reference proteome</keyword>
<feature type="domain" description="Ketosynthase family 3 (KS3)" evidence="15">
    <location>
        <begin position="7"/>
        <end position="417"/>
    </location>
</feature>
<evidence type="ECO:0000256" key="10">
    <source>
        <dbReference type="ARBA" id="ARBA00023136"/>
    </source>
</evidence>